<gene>
    <name evidence="2" type="ORF">CEXT_745521</name>
</gene>
<evidence type="ECO:0000313" key="2">
    <source>
        <dbReference type="EMBL" id="GIX91074.1"/>
    </source>
</evidence>
<comment type="caution">
    <text evidence="2">The sequence shown here is derived from an EMBL/GenBank/DDBJ whole genome shotgun (WGS) entry which is preliminary data.</text>
</comment>
<protein>
    <recommendedName>
        <fullName evidence="4">FACT complex subunit</fullName>
    </recommendedName>
</protein>
<dbReference type="EMBL" id="BPLR01003989">
    <property type="protein sequence ID" value="GIX91074.1"/>
    <property type="molecule type" value="Genomic_DNA"/>
</dbReference>
<dbReference type="Proteomes" id="UP001054945">
    <property type="component" value="Unassembled WGS sequence"/>
</dbReference>
<sequence length="379" mass="44475">MDSGDDFELGDYADVDEDDEDEDDHLDYVEEAEPAYYMGDVYDQWIDYDDEYHDDDRYVYLGDHSLVLEKLRKLMGKKKEVTTNLKIHSFSMRSPGLFNGKDENKFIFNNGTEKHVIVPTTDETTKNQNASLIIQGEKKLSVQFNLGSNYSHTQYDSDSQIIFFDPELRIGYDFLEYKILALIKPKELAFLKSKSIKEAFSKVMNSSENANKFALIVKHQPNMNYSVEEISMDDDILVEFEPFIRETQKNTVKVDFNRAVIATFKDHLSDLEEDNKLGLSYRRQPHRLENQKYRPKHKYDNEHEIKKVNATEAMENLFYKALEILTKSVQKVPKDTSFNDIRKFIMGNLKQLFKEHRKLVGNNDTFHEHHQHFAVWATT</sequence>
<evidence type="ECO:0000256" key="1">
    <source>
        <dbReference type="SAM" id="MobiDB-lite"/>
    </source>
</evidence>
<reference evidence="2 3" key="1">
    <citation type="submission" date="2021-06" db="EMBL/GenBank/DDBJ databases">
        <title>Caerostris extrusa draft genome.</title>
        <authorList>
            <person name="Kono N."/>
            <person name="Arakawa K."/>
        </authorList>
    </citation>
    <scope>NUCLEOTIDE SEQUENCE [LARGE SCALE GENOMIC DNA]</scope>
</reference>
<dbReference type="AlphaFoldDB" id="A0AAV4P206"/>
<name>A0AAV4P206_CAEEX</name>
<accession>A0AAV4P206</accession>
<organism evidence="2 3">
    <name type="scientific">Caerostris extrusa</name>
    <name type="common">Bark spider</name>
    <name type="synonym">Caerostris bankana</name>
    <dbReference type="NCBI Taxonomy" id="172846"/>
    <lineage>
        <taxon>Eukaryota</taxon>
        <taxon>Metazoa</taxon>
        <taxon>Ecdysozoa</taxon>
        <taxon>Arthropoda</taxon>
        <taxon>Chelicerata</taxon>
        <taxon>Arachnida</taxon>
        <taxon>Araneae</taxon>
        <taxon>Araneomorphae</taxon>
        <taxon>Entelegynae</taxon>
        <taxon>Araneoidea</taxon>
        <taxon>Araneidae</taxon>
        <taxon>Caerostris</taxon>
    </lineage>
</organism>
<evidence type="ECO:0008006" key="4">
    <source>
        <dbReference type="Google" id="ProtNLM"/>
    </source>
</evidence>
<keyword evidence="3" id="KW-1185">Reference proteome</keyword>
<feature type="region of interest" description="Disordered" evidence="1">
    <location>
        <begin position="1"/>
        <end position="22"/>
    </location>
</feature>
<proteinExistence type="predicted"/>
<evidence type="ECO:0000313" key="3">
    <source>
        <dbReference type="Proteomes" id="UP001054945"/>
    </source>
</evidence>